<accession>A0A0S3UIX0</accession>
<evidence type="ECO:0008006" key="3">
    <source>
        <dbReference type="Google" id="ProtNLM"/>
    </source>
</evidence>
<gene>
    <name evidence="1" type="ORF">PIOMA14_I_0952</name>
</gene>
<name>A0A0S3UIX0_PREIN</name>
<organism evidence="1 2">
    <name type="scientific">Prevotella intermedia</name>
    <dbReference type="NCBI Taxonomy" id="28131"/>
    <lineage>
        <taxon>Bacteria</taxon>
        <taxon>Pseudomonadati</taxon>
        <taxon>Bacteroidota</taxon>
        <taxon>Bacteroidia</taxon>
        <taxon>Bacteroidales</taxon>
        <taxon>Prevotellaceae</taxon>
        <taxon>Prevotella</taxon>
    </lineage>
</organism>
<dbReference type="RefSeq" id="WP_096405377.1">
    <property type="nucleotide sequence ID" value="NZ_AP014597.1"/>
</dbReference>
<dbReference type="EMBL" id="AP014597">
    <property type="protein sequence ID" value="BAU17460.1"/>
    <property type="molecule type" value="Genomic_DNA"/>
</dbReference>
<protein>
    <recommendedName>
        <fullName evidence="3">PD-(D/E)XK nuclease family protein</fullName>
    </recommendedName>
</protein>
<evidence type="ECO:0000313" key="2">
    <source>
        <dbReference type="Proteomes" id="UP000217431"/>
    </source>
</evidence>
<dbReference type="Pfam" id="PF14281">
    <property type="entry name" value="PDDEXK_4"/>
    <property type="match status" value="1"/>
</dbReference>
<proteinExistence type="predicted"/>
<reference evidence="1 2" key="1">
    <citation type="journal article" date="2016" name="DNA Res.">
        <title>The complete genome sequencing of Prevotella intermedia strain OMA14 and a subsequent fine-scale, intra-species genomic comparison reveal an unusual amplification of conjugative and mobile transposons and identify a novel Prevotella-lineage-specific repeat.</title>
        <authorList>
            <person name="Naito M."/>
            <person name="Ogura Y."/>
            <person name="Itoh T."/>
            <person name="Shoji M."/>
            <person name="Okamoto M."/>
            <person name="Hayashi T."/>
            <person name="Nakayama K."/>
        </authorList>
    </citation>
    <scope>NUCLEOTIDE SEQUENCE [LARGE SCALE GENOMIC DNA]</scope>
    <source>
        <strain evidence="1 2">OMA14</strain>
    </source>
</reference>
<dbReference type="Proteomes" id="UP000217431">
    <property type="component" value="Chromosome I"/>
</dbReference>
<evidence type="ECO:0000313" key="1">
    <source>
        <dbReference type="EMBL" id="BAU17460.1"/>
    </source>
</evidence>
<dbReference type="AlphaFoldDB" id="A0A0S3UIX0"/>
<dbReference type="InterPro" id="IPR029470">
    <property type="entry name" value="PDDEXK_4"/>
</dbReference>
<sequence length="411" mass="48574">MKENNYKCFEQIFQLVLQYEELKHVELKKMLYLGNKLSEYTKTSPYKPPYELNIIDFLSISEQQISELLKRIFEYNINGEYIIVKSFCNRFIRQMGKLDTSYIHTPIITAEKDRIDVLICEEGKYAIIVENKVKGANYQPNQIARYINKVRTKGYNDSNIFIVLLPCYHDKEYIERMDETIWKIPSEIDSLGEDLSFFKKQTIVIDSELPDWLENECIKQIPHNEVILKSAIIQLADFLKGIFNNRINQQLFMEIEKFLREHLLNDNASTLEQWEIINEKLSEISHLQTGLYKLKESLSRQLIEDWRKNLLPIWGELIKHEEGKSFGININGVWCGCWCGHDNGWKPYWGFYAKEPTDEQKEIVNKILKESEIGSFKKGTDFIAWQTTRKGDKRCEVFFKAAQKLNYIPNK</sequence>